<dbReference type="GO" id="GO:0008289">
    <property type="term" value="F:lipid binding"/>
    <property type="evidence" value="ECO:0007669"/>
    <property type="project" value="UniProtKB-KW"/>
</dbReference>
<evidence type="ECO:0000256" key="4">
    <source>
        <dbReference type="RuleBase" id="RU000628"/>
    </source>
</evidence>
<evidence type="ECO:0000313" key="8">
    <source>
        <dbReference type="Proteomes" id="UP000306102"/>
    </source>
</evidence>
<comment type="caution">
    <text evidence="7">The sequence shown here is derived from an EMBL/GenBank/DDBJ whole genome shotgun (WGS) entry which is preliminary data.</text>
</comment>
<accession>A0A4S4EK59</accession>
<dbReference type="CDD" id="cd01960">
    <property type="entry name" value="nsLTP1"/>
    <property type="match status" value="1"/>
</dbReference>
<organism evidence="7 8">
    <name type="scientific">Camellia sinensis var. sinensis</name>
    <name type="common">China tea</name>
    <dbReference type="NCBI Taxonomy" id="542762"/>
    <lineage>
        <taxon>Eukaryota</taxon>
        <taxon>Viridiplantae</taxon>
        <taxon>Streptophyta</taxon>
        <taxon>Embryophyta</taxon>
        <taxon>Tracheophyta</taxon>
        <taxon>Spermatophyta</taxon>
        <taxon>Magnoliopsida</taxon>
        <taxon>eudicotyledons</taxon>
        <taxon>Gunneridae</taxon>
        <taxon>Pentapetalae</taxon>
        <taxon>asterids</taxon>
        <taxon>Ericales</taxon>
        <taxon>Theaceae</taxon>
        <taxon>Camellia</taxon>
    </lineage>
</organism>
<dbReference type="InterPro" id="IPR016140">
    <property type="entry name" value="Bifunc_inhib/LTP/seed_store"/>
</dbReference>
<dbReference type="Proteomes" id="UP000306102">
    <property type="component" value="Unassembled WGS sequence"/>
</dbReference>
<keyword evidence="2 4" id="KW-0813">Transport</keyword>
<dbReference type="InterPro" id="IPR036312">
    <property type="entry name" value="Bifun_inhib/LTP/seed_sf"/>
</dbReference>
<evidence type="ECO:0000256" key="2">
    <source>
        <dbReference type="ARBA" id="ARBA00022448"/>
    </source>
</evidence>
<dbReference type="PRINTS" id="PR00382">
    <property type="entry name" value="LIPIDTRNSFER"/>
</dbReference>
<keyword evidence="3 4" id="KW-0446">Lipid-binding</keyword>
<dbReference type="AlphaFoldDB" id="A0A4S4EK59"/>
<feature type="signal peptide" evidence="5">
    <location>
        <begin position="1"/>
        <end position="21"/>
    </location>
</feature>
<evidence type="ECO:0000259" key="6">
    <source>
        <dbReference type="SMART" id="SM00499"/>
    </source>
</evidence>
<proteinExistence type="inferred from homology"/>
<reference evidence="7 8" key="1">
    <citation type="journal article" date="2018" name="Proc. Natl. Acad. Sci. U.S.A.">
        <title>Draft genome sequence of Camellia sinensis var. sinensis provides insights into the evolution of the tea genome and tea quality.</title>
        <authorList>
            <person name="Wei C."/>
            <person name="Yang H."/>
            <person name="Wang S."/>
            <person name="Zhao J."/>
            <person name="Liu C."/>
            <person name="Gao L."/>
            <person name="Xia E."/>
            <person name="Lu Y."/>
            <person name="Tai Y."/>
            <person name="She G."/>
            <person name="Sun J."/>
            <person name="Cao H."/>
            <person name="Tong W."/>
            <person name="Gao Q."/>
            <person name="Li Y."/>
            <person name="Deng W."/>
            <person name="Jiang X."/>
            <person name="Wang W."/>
            <person name="Chen Q."/>
            <person name="Zhang S."/>
            <person name="Li H."/>
            <person name="Wu J."/>
            <person name="Wang P."/>
            <person name="Li P."/>
            <person name="Shi C."/>
            <person name="Zheng F."/>
            <person name="Jian J."/>
            <person name="Huang B."/>
            <person name="Shan D."/>
            <person name="Shi M."/>
            <person name="Fang C."/>
            <person name="Yue Y."/>
            <person name="Li F."/>
            <person name="Li D."/>
            <person name="Wei S."/>
            <person name="Han B."/>
            <person name="Jiang C."/>
            <person name="Yin Y."/>
            <person name="Xia T."/>
            <person name="Zhang Z."/>
            <person name="Bennetzen J.L."/>
            <person name="Zhao S."/>
            <person name="Wan X."/>
        </authorList>
    </citation>
    <scope>NUCLEOTIDE SEQUENCE [LARGE SCALE GENOMIC DNA]</scope>
    <source>
        <strain evidence="8">cv. Shuchazao</strain>
        <tissue evidence="7">Leaf</tissue>
    </source>
</reference>
<keyword evidence="8" id="KW-1185">Reference proteome</keyword>
<keyword evidence="5" id="KW-0732">Signal</keyword>
<evidence type="ECO:0000256" key="3">
    <source>
        <dbReference type="ARBA" id="ARBA00023121"/>
    </source>
</evidence>
<comment type="function">
    <text evidence="4">Plant non-specific lipid-transfer proteins transfer phospholipids as well as galactolipids across membranes. May play a role in wax or cutin deposition in the cell walls of expanding epidermal cells and certain secretory tissues.</text>
</comment>
<dbReference type="SUPFAM" id="SSF47699">
    <property type="entry name" value="Bifunctional inhibitor/lipid-transfer protein/seed storage 2S albumin"/>
    <property type="match status" value="1"/>
</dbReference>
<dbReference type="GO" id="GO:0006869">
    <property type="term" value="P:lipid transport"/>
    <property type="evidence" value="ECO:0007669"/>
    <property type="project" value="InterPro"/>
</dbReference>
<dbReference type="PANTHER" id="PTHR33076">
    <property type="entry name" value="NON-SPECIFIC LIPID-TRANSFER PROTEIN 2-RELATED"/>
    <property type="match status" value="1"/>
</dbReference>
<comment type="similarity">
    <text evidence="1 4">Belongs to the plant LTP family.</text>
</comment>
<dbReference type="Gene3D" id="1.10.110.10">
    <property type="entry name" value="Plant lipid-transfer and hydrophobic proteins"/>
    <property type="match status" value="1"/>
</dbReference>
<feature type="domain" description="Bifunctional inhibitor/plant lipid transfer protein/seed storage helical" evidence="6">
    <location>
        <begin position="31"/>
        <end position="125"/>
    </location>
</feature>
<evidence type="ECO:0000256" key="1">
    <source>
        <dbReference type="ARBA" id="ARBA00009748"/>
    </source>
</evidence>
<dbReference type="EMBL" id="SDRB02004119">
    <property type="protein sequence ID" value="THG16346.1"/>
    <property type="molecule type" value="Genomic_DNA"/>
</dbReference>
<dbReference type="InterPro" id="IPR000528">
    <property type="entry name" value="Plant_nsLTP"/>
</dbReference>
<evidence type="ECO:0000313" key="7">
    <source>
        <dbReference type="EMBL" id="THG16346.1"/>
    </source>
</evidence>
<name>A0A4S4EK59_CAMSN</name>
<feature type="chain" id="PRO_5020582806" description="Non-specific lipid-transfer protein" evidence="5">
    <location>
        <begin position="22"/>
        <end position="152"/>
    </location>
</feature>
<dbReference type="SMART" id="SM00499">
    <property type="entry name" value="AAI"/>
    <property type="match status" value="1"/>
</dbReference>
<dbReference type="Pfam" id="PF00234">
    <property type="entry name" value="Tryp_alpha_amyl"/>
    <property type="match status" value="1"/>
</dbReference>
<gene>
    <name evidence="7" type="ORF">TEA_009699</name>
</gene>
<protein>
    <recommendedName>
        <fullName evidence="4">Non-specific lipid-transfer protein</fullName>
    </recommendedName>
</protein>
<sequence length="152" mass="16577">MHRLLMFLAILLPAMSGPATSTTVPTQCHLCARVAAELSPCLPYIIGISNHSVSDTGKGPKMACCAGVKDIARLAKEGNDRKSICRCIQIAMLLVGFVDPKRITELPKICGVCVNIPPIDKNFDCDKYIFLSLMHKHMHTINAFLPGTKNID</sequence>
<evidence type="ECO:0000256" key="5">
    <source>
        <dbReference type="SAM" id="SignalP"/>
    </source>
</evidence>